<evidence type="ECO:0000256" key="10">
    <source>
        <dbReference type="ARBA" id="ARBA00049295"/>
    </source>
</evidence>
<gene>
    <name evidence="11" type="primary">ribA</name>
    <name evidence="13" type="ORF">DEM34_05230</name>
</gene>
<evidence type="ECO:0000256" key="2">
    <source>
        <dbReference type="ARBA" id="ARBA00005520"/>
    </source>
</evidence>
<keyword evidence="7 11" id="KW-0862">Zinc</keyword>
<proteinExistence type="inferred from homology"/>
<keyword evidence="5 11" id="KW-0547">Nucleotide-binding</keyword>
<evidence type="ECO:0000313" key="13">
    <source>
        <dbReference type="EMBL" id="PWG64289.1"/>
    </source>
</evidence>
<protein>
    <recommendedName>
        <fullName evidence="11">GTP cyclohydrolase-2</fullName>
        <ecNumber evidence="11">3.5.4.25</ecNumber>
    </recommendedName>
    <alternativeName>
        <fullName evidence="11">GTP cyclohydrolase II</fullName>
    </alternativeName>
</protein>
<dbReference type="GO" id="GO:0008270">
    <property type="term" value="F:zinc ion binding"/>
    <property type="evidence" value="ECO:0007669"/>
    <property type="project" value="UniProtKB-UniRule"/>
</dbReference>
<dbReference type="InterPro" id="IPR000926">
    <property type="entry name" value="RibA"/>
</dbReference>
<dbReference type="InterPro" id="IPR032677">
    <property type="entry name" value="GTP_cyclohydro_II"/>
</dbReference>
<dbReference type="FunFam" id="3.40.50.10990:FF:000001">
    <property type="entry name" value="Riboflavin biosynthesis protein RibBA"/>
    <property type="match status" value="1"/>
</dbReference>
<dbReference type="GO" id="GO:0005829">
    <property type="term" value="C:cytosol"/>
    <property type="evidence" value="ECO:0007669"/>
    <property type="project" value="TreeGrafter"/>
</dbReference>
<comment type="pathway">
    <text evidence="1 11">Cofactor biosynthesis; riboflavin biosynthesis; 5-amino-6-(D-ribitylamino)uracil from GTP: step 1/4.</text>
</comment>
<accession>A0A2U2N5P2</accession>
<comment type="catalytic activity">
    <reaction evidence="10 11">
        <text>GTP + 4 H2O = 2,5-diamino-6-hydroxy-4-(5-phosphoribosylamino)-pyrimidine + formate + 2 phosphate + 3 H(+)</text>
        <dbReference type="Rhea" id="RHEA:23704"/>
        <dbReference type="ChEBI" id="CHEBI:15377"/>
        <dbReference type="ChEBI" id="CHEBI:15378"/>
        <dbReference type="ChEBI" id="CHEBI:15740"/>
        <dbReference type="ChEBI" id="CHEBI:37565"/>
        <dbReference type="ChEBI" id="CHEBI:43474"/>
        <dbReference type="ChEBI" id="CHEBI:58614"/>
        <dbReference type="EC" id="3.5.4.25"/>
    </reaction>
</comment>
<dbReference type="GO" id="GO:0009231">
    <property type="term" value="P:riboflavin biosynthetic process"/>
    <property type="evidence" value="ECO:0007669"/>
    <property type="project" value="UniProtKB-UniRule"/>
</dbReference>
<feature type="binding site" evidence="11">
    <location>
        <position position="280"/>
    </location>
    <ligand>
        <name>GTP</name>
        <dbReference type="ChEBI" id="CHEBI:37565"/>
    </ligand>
</feature>
<feature type="active site" description="Nucleophile" evidence="11">
    <location>
        <position position="294"/>
    </location>
</feature>
<dbReference type="CDD" id="cd00641">
    <property type="entry name" value="GTP_cyclohydro2"/>
    <property type="match status" value="1"/>
</dbReference>
<dbReference type="Pfam" id="PF00925">
    <property type="entry name" value="GTP_cyclohydro2"/>
    <property type="match status" value="1"/>
</dbReference>
<dbReference type="NCBIfam" id="NF001591">
    <property type="entry name" value="PRK00393.1"/>
    <property type="match status" value="1"/>
</dbReference>
<dbReference type="GO" id="GO:0005525">
    <property type="term" value="F:GTP binding"/>
    <property type="evidence" value="ECO:0007669"/>
    <property type="project" value="UniProtKB-KW"/>
</dbReference>
<feature type="domain" description="GTP cyclohydrolase II" evidence="12">
    <location>
        <begin position="171"/>
        <end position="334"/>
    </location>
</feature>
<feature type="binding site" evidence="11">
    <location>
        <position position="320"/>
    </location>
    <ligand>
        <name>GTP</name>
        <dbReference type="ChEBI" id="CHEBI:37565"/>
    </ligand>
</feature>
<evidence type="ECO:0000256" key="7">
    <source>
        <dbReference type="ARBA" id="ARBA00022833"/>
    </source>
</evidence>
<dbReference type="EMBL" id="QFFI01000006">
    <property type="protein sequence ID" value="PWG64289.1"/>
    <property type="molecule type" value="Genomic_DNA"/>
</dbReference>
<dbReference type="PANTHER" id="PTHR21327:SF18">
    <property type="entry name" value="3,4-DIHYDROXY-2-BUTANONE 4-PHOSPHATE SYNTHASE"/>
    <property type="match status" value="1"/>
</dbReference>
<dbReference type="SUPFAM" id="SSF142695">
    <property type="entry name" value="RibA-like"/>
    <property type="match status" value="1"/>
</dbReference>
<reference evidence="13 14" key="1">
    <citation type="submission" date="2018-05" db="EMBL/GenBank/DDBJ databases">
        <title>Spiribacter halobius sp. nov., a moderately halophilic bacterium isolated from marine solar saltern.</title>
        <authorList>
            <person name="Zheng W.-S."/>
            <person name="Lu D.-C."/>
            <person name="Du Z.-J."/>
        </authorList>
    </citation>
    <scope>NUCLEOTIDE SEQUENCE [LARGE SCALE GENOMIC DNA]</scope>
    <source>
        <strain evidence="13 14">E85</strain>
    </source>
</reference>
<dbReference type="Gene3D" id="3.40.50.10990">
    <property type="entry name" value="GTP cyclohydrolase II"/>
    <property type="match status" value="1"/>
</dbReference>
<dbReference type="EC" id="3.5.4.25" evidence="11"/>
<dbReference type="GO" id="GO:0003935">
    <property type="term" value="F:GTP cyclohydrolase II activity"/>
    <property type="evidence" value="ECO:0007669"/>
    <property type="project" value="UniProtKB-UniRule"/>
</dbReference>
<evidence type="ECO:0000256" key="9">
    <source>
        <dbReference type="ARBA" id="ARBA00043932"/>
    </source>
</evidence>
<sequence length="371" mass="39432">MHGTDRALFDLRRGQPVHIRNGRSAVIALPVEALDDPALAGLRRLSDEHLQLTLTAHRASVLGVDAGSADCVAVDPGPAADCRRLLALAAAAGNPPEDVPGPCRPANTAQRAALALARAGRLLPAVATVSVAARPQGTLGRLIEQSTMLSVPAHSALEAASDRGVRPVRVSDARVPLEGAEASRFVLYRETDGLLEHVAVVIGEPEEWPDPLPVRLHSACLTGDLFGSLRCDCGEQLRSGVAAISRAGGGILLYLAQEGRGIGLANKLRAYGLQDDGLDTVDADRMLGFGEDERRYDAAVAMLEDLGVRRIRLLTNNPEKISALQQGGIEVVGRDALHGQLTVHNRRYLTAKAERSGHWLAEVLRTEAMHG</sequence>
<evidence type="ECO:0000259" key="12">
    <source>
        <dbReference type="Pfam" id="PF00925"/>
    </source>
</evidence>
<comment type="caution">
    <text evidence="13">The sequence shown here is derived from an EMBL/GenBank/DDBJ whole genome shotgun (WGS) entry which is preliminary data.</text>
</comment>
<feature type="binding site" evidence="11">
    <location>
        <position position="233"/>
    </location>
    <ligand>
        <name>Zn(2+)</name>
        <dbReference type="ChEBI" id="CHEBI:29105"/>
        <note>catalytic</note>
    </ligand>
</feature>
<evidence type="ECO:0000256" key="11">
    <source>
        <dbReference type="HAMAP-Rule" id="MF_00179"/>
    </source>
</evidence>
<dbReference type="OrthoDB" id="9793111at2"/>
<keyword evidence="6 11" id="KW-0378">Hydrolase</keyword>
<evidence type="ECO:0000256" key="1">
    <source>
        <dbReference type="ARBA" id="ARBA00004853"/>
    </source>
</evidence>
<organism evidence="13 14">
    <name type="scientific">Sediminicurvatus halobius</name>
    <dbReference type="NCBI Taxonomy" id="2182432"/>
    <lineage>
        <taxon>Bacteria</taxon>
        <taxon>Pseudomonadati</taxon>
        <taxon>Pseudomonadota</taxon>
        <taxon>Gammaproteobacteria</taxon>
        <taxon>Chromatiales</taxon>
        <taxon>Ectothiorhodospiraceae</taxon>
        <taxon>Sediminicurvatus</taxon>
    </lineage>
</organism>
<dbReference type="RefSeq" id="WP_109676976.1">
    <property type="nucleotide sequence ID" value="NZ_CP086615.1"/>
</dbReference>
<comment type="similarity">
    <text evidence="2">In the N-terminal section; belongs to the DHBP synthase family.</text>
</comment>
<feature type="binding site" evidence="11">
    <location>
        <position position="220"/>
    </location>
    <ligand>
        <name>Zn(2+)</name>
        <dbReference type="ChEBI" id="CHEBI:29105"/>
        <note>catalytic</note>
    </ligand>
</feature>
<comment type="function">
    <text evidence="9 11">Catalyzes the conversion of GTP to 2,5-diamino-6-ribosylamino-4(3H)-pyrimidinone 5'-phosphate (DARP), formate and pyrophosphate.</text>
</comment>
<evidence type="ECO:0000256" key="8">
    <source>
        <dbReference type="ARBA" id="ARBA00023134"/>
    </source>
</evidence>
<comment type="similarity">
    <text evidence="11">Belongs to the GTP cyclohydrolase II family.</text>
</comment>
<dbReference type="HAMAP" id="MF_00179">
    <property type="entry name" value="RibA"/>
    <property type="match status" value="1"/>
</dbReference>
<feature type="binding site" evidence="11">
    <location>
        <position position="236"/>
    </location>
    <ligand>
        <name>GTP</name>
        <dbReference type="ChEBI" id="CHEBI:37565"/>
    </ligand>
</feature>
<comment type="cofactor">
    <cofactor evidence="11">
        <name>Zn(2+)</name>
        <dbReference type="ChEBI" id="CHEBI:29105"/>
    </cofactor>
    <text evidence="11">Binds 1 zinc ion per subunit.</text>
</comment>
<feature type="binding site" evidence="11">
    <location>
        <begin position="215"/>
        <end position="219"/>
    </location>
    <ligand>
        <name>GTP</name>
        <dbReference type="ChEBI" id="CHEBI:37565"/>
    </ligand>
</feature>
<dbReference type="Proteomes" id="UP000245474">
    <property type="component" value="Unassembled WGS sequence"/>
</dbReference>
<dbReference type="UniPathway" id="UPA00275">
    <property type="reaction ID" value="UER00400"/>
</dbReference>
<evidence type="ECO:0000256" key="5">
    <source>
        <dbReference type="ARBA" id="ARBA00022741"/>
    </source>
</evidence>
<evidence type="ECO:0000256" key="6">
    <source>
        <dbReference type="ARBA" id="ARBA00022801"/>
    </source>
</evidence>
<feature type="binding site" evidence="11">
    <location>
        <position position="231"/>
    </location>
    <ligand>
        <name>Zn(2+)</name>
        <dbReference type="ChEBI" id="CHEBI:29105"/>
        <note>catalytic</note>
    </ligand>
</feature>
<evidence type="ECO:0000256" key="4">
    <source>
        <dbReference type="ARBA" id="ARBA00022723"/>
    </source>
</evidence>
<feature type="binding site" evidence="11">
    <location>
        <position position="315"/>
    </location>
    <ligand>
        <name>GTP</name>
        <dbReference type="ChEBI" id="CHEBI:37565"/>
    </ligand>
</feature>
<dbReference type="InterPro" id="IPR036144">
    <property type="entry name" value="RibA-like_sf"/>
</dbReference>
<feature type="binding site" evidence="11">
    <location>
        <begin position="258"/>
        <end position="260"/>
    </location>
    <ligand>
        <name>GTP</name>
        <dbReference type="ChEBI" id="CHEBI:37565"/>
    </ligand>
</feature>
<dbReference type="AlphaFoldDB" id="A0A2U2N5P2"/>
<evidence type="ECO:0000256" key="3">
    <source>
        <dbReference type="ARBA" id="ARBA00022619"/>
    </source>
</evidence>
<keyword evidence="8 11" id="KW-0342">GTP-binding</keyword>
<keyword evidence="3 11" id="KW-0686">Riboflavin biosynthesis</keyword>
<name>A0A2U2N5P2_9GAMM</name>
<dbReference type="PANTHER" id="PTHR21327">
    <property type="entry name" value="GTP CYCLOHYDROLASE II-RELATED"/>
    <property type="match status" value="1"/>
</dbReference>
<feature type="active site" description="Proton acceptor" evidence="11">
    <location>
        <position position="292"/>
    </location>
</feature>
<keyword evidence="4 11" id="KW-0479">Metal-binding</keyword>
<evidence type="ECO:0000313" key="14">
    <source>
        <dbReference type="Proteomes" id="UP000245474"/>
    </source>
</evidence>
<keyword evidence="14" id="KW-1185">Reference proteome</keyword>